<keyword evidence="3" id="KW-1185">Reference proteome</keyword>
<dbReference type="AlphaFoldDB" id="A0A084W369"/>
<reference evidence="2" key="2">
    <citation type="submission" date="2020-05" db="UniProtKB">
        <authorList>
            <consortium name="EnsemblMetazoa"/>
        </authorList>
    </citation>
    <scope>IDENTIFICATION</scope>
</reference>
<dbReference type="VEuPathDB" id="VectorBase:ASIC012548"/>
<gene>
    <name evidence="1" type="ORF">ZHAS_00012548</name>
</gene>
<organism evidence="1">
    <name type="scientific">Anopheles sinensis</name>
    <name type="common">Mosquito</name>
    <dbReference type="NCBI Taxonomy" id="74873"/>
    <lineage>
        <taxon>Eukaryota</taxon>
        <taxon>Metazoa</taxon>
        <taxon>Ecdysozoa</taxon>
        <taxon>Arthropoda</taxon>
        <taxon>Hexapoda</taxon>
        <taxon>Insecta</taxon>
        <taxon>Pterygota</taxon>
        <taxon>Neoptera</taxon>
        <taxon>Endopterygota</taxon>
        <taxon>Diptera</taxon>
        <taxon>Nematocera</taxon>
        <taxon>Culicoidea</taxon>
        <taxon>Culicidae</taxon>
        <taxon>Anophelinae</taxon>
        <taxon>Anopheles</taxon>
    </lineage>
</organism>
<evidence type="ECO:0000313" key="1">
    <source>
        <dbReference type="EMBL" id="KFB44663.1"/>
    </source>
</evidence>
<proteinExistence type="predicted"/>
<evidence type="ECO:0000313" key="2">
    <source>
        <dbReference type="EnsemblMetazoa" id="ASIC012548-PA"/>
    </source>
</evidence>
<name>A0A084W369_ANOSI</name>
<dbReference type="EnsemblMetazoa" id="ASIC012548-RA">
    <property type="protein sequence ID" value="ASIC012548-PA"/>
    <property type="gene ID" value="ASIC012548"/>
</dbReference>
<sequence>MSNTNLINKECLSRSCRFVAKLPLRLERALDLVGSVIVCSRNEPNQTEQQFVQSSGAEP</sequence>
<reference evidence="1 3" key="1">
    <citation type="journal article" date="2014" name="BMC Genomics">
        <title>Genome sequence of Anopheles sinensis provides insight into genetics basis of mosquito competence for malaria parasites.</title>
        <authorList>
            <person name="Zhou D."/>
            <person name="Zhang D."/>
            <person name="Ding G."/>
            <person name="Shi L."/>
            <person name="Hou Q."/>
            <person name="Ye Y."/>
            <person name="Xu Y."/>
            <person name="Zhou H."/>
            <person name="Xiong C."/>
            <person name="Li S."/>
            <person name="Yu J."/>
            <person name="Hong S."/>
            <person name="Yu X."/>
            <person name="Zou P."/>
            <person name="Chen C."/>
            <person name="Chang X."/>
            <person name="Wang W."/>
            <person name="Lv Y."/>
            <person name="Sun Y."/>
            <person name="Ma L."/>
            <person name="Shen B."/>
            <person name="Zhu C."/>
        </authorList>
    </citation>
    <scope>NUCLEOTIDE SEQUENCE [LARGE SCALE GENOMIC DNA]</scope>
</reference>
<protein>
    <submittedName>
        <fullName evidence="1 2">Uncharacterized protein</fullName>
    </submittedName>
</protein>
<dbReference type="Proteomes" id="UP000030765">
    <property type="component" value="Unassembled WGS sequence"/>
</dbReference>
<accession>A0A084W369</accession>
<evidence type="ECO:0000313" key="3">
    <source>
        <dbReference type="Proteomes" id="UP000030765"/>
    </source>
</evidence>
<dbReference type="EMBL" id="KE525280">
    <property type="protein sequence ID" value="KFB44663.1"/>
    <property type="molecule type" value="Genomic_DNA"/>
</dbReference>
<dbReference type="EMBL" id="ATLV01019844">
    <property type="status" value="NOT_ANNOTATED_CDS"/>
    <property type="molecule type" value="Genomic_DNA"/>
</dbReference>